<organism evidence="9 10">
    <name type="scientific">Araneus ventricosus</name>
    <name type="common">Orbweaver spider</name>
    <name type="synonym">Epeira ventricosa</name>
    <dbReference type="NCBI Taxonomy" id="182803"/>
    <lineage>
        <taxon>Eukaryota</taxon>
        <taxon>Metazoa</taxon>
        <taxon>Ecdysozoa</taxon>
        <taxon>Arthropoda</taxon>
        <taxon>Chelicerata</taxon>
        <taxon>Arachnida</taxon>
        <taxon>Araneae</taxon>
        <taxon>Araneomorphae</taxon>
        <taxon>Entelegynae</taxon>
        <taxon>Araneoidea</taxon>
        <taxon>Araneidae</taxon>
        <taxon>Araneus</taxon>
    </lineage>
</organism>
<dbReference type="EMBL" id="BGPR01001061">
    <property type="protein sequence ID" value="GBM44351.1"/>
    <property type="molecule type" value="Genomic_DNA"/>
</dbReference>
<dbReference type="GO" id="GO:0030123">
    <property type="term" value="C:AP-3 adaptor complex"/>
    <property type="evidence" value="ECO:0007669"/>
    <property type="project" value="InterPro"/>
</dbReference>
<dbReference type="GO" id="GO:1904115">
    <property type="term" value="C:axon cytoplasm"/>
    <property type="evidence" value="ECO:0007669"/>
    <property type="project" value="GOC"/>
</dbReference>
<dbReference type="GO" id="GO:0006896">
    <property type="term" value="P:Golgi to vacuole transport"/>
    <property type="evidence" value="ECO:0007669"/>
    <property type="project" value="TreeGrafter"/>
</dbReference>
<evidence type="ECO:0000256" key="1">
    <source>
        <dbReference type="ARBA" id="ARBA00004308"/>
    </source>
</evidence>
<feature type="compositionally biased region" description="Polar residues" evidence="7">
    <location>
        <begin position="461"/>
        <end position="479"/>
    </location>
</feature>
<reference evidence="9 10" key="1">
    <citation type="journal article" date="2019" name="Sci. Rep.">
        <title>Orb-weaving spider Araneus ventricosus genome elucidates the spidroin gene catalogue.</title>
        <authorList>
            <person name="Kono N."/>
            <person name="Nakamura H."/>
            <person name="Ohtoshi R."/>
            <person name="Moran D.A.P."/>
            <person name="Shinohara A."/>
            <person name="Yoshida Y."/>
            <person name="Fujiwara M."/>
            <person name="Mori M."/>
            <person name="Tomita M."/>
            <person name="Arakawa K."/>
        </authorList>
    </citation>
    <scope>NUCLEOTIDE SEQUENCE [LARGE SCALE GENOMIC DNA]</scope>
</reference>
<feature type="compositionally biased region" description="Basic and acidic residues" evidence="7">
    <location>
        <begin position="304"/>
        <end position="315"/>
    </location>
</feature>
<dbReference type="SUPFAM" id="SSF48371">
    <property type="entry name" value="ARM repeat"/>
    <property type="match status" value="1"/>
</dbReference>
<dbReference type="GO" id="GO:0006623">
    <property type="term" value="P:protein targeting to vacuole"/>
    <property type="evidence" value="ECO:0007669"/>
    <property type="project" value="TreeGrafter"/>
</dbReference>
<feature type="region of interest" description="Disordered" evidence="7">
    <location>
        <begin position="461"/>
        <end position="499"/>
    </location>
</feature>
<feature type="region of interest" description="Disordered" evidence="7">
    <location>
        <begin position="377"/>
        <end position="449"/>
    </location>
</feature>
<evidence type="ECO:0000256" key="4">
    <source>
        <dbReference type="ARBA" id="ARBA00022737"/>
    </source>
</evidence>
<dbReference type="SMART" id="SM01354">
    <property type="entry name" value="BLVR"/>
    <property type="match status" value="1"/>
</dbReference>
<dbReference type="GO" id="GO:0016182">
    <property type="term" value="P:synaptic vesicle budding from endosome"/>
    <property type="evidence" value="ECO:0007669"/>
    <property type="project" value="TreeGrafter"/>
</dbReference>
<dbReference type="GO" id="GO:0098830">
    <property type="term" value="C:presynaptic endosome"/>
    <property type="evidence" value="ECO:0007669"/>
    <property type="project" value="TreeGrafter"/>
</dbReference>
<dbReference type="InterPro" id="IPR011989">
    <property type="entry name" value="ARM-like"/>
</dbReference>
<feature type="region of interest" description="Disordered" evidence="7">
    <location>
        <begin position="282"/>
        <end position="327"/>
    </location>
</feature>
<dbReference type="GO" id="GO:0048490">
    <property type="term" value="P:anterograde synaptic vesicle transport"/>
    <property type="evidence" value="ECO:0007669"/>
    <property type="project" value="TreeGrafter"/>
</dbReference>
<comment type="caution">
    <text evidence="9">The sequence shown here is derived from an EMBL/GenBank/DDBJ whole genome shotgun (WGS) entry which is preliminary data.</text>
</comment>
<accession>A0A4Y2FT70</accession>
<dbReference type="PANTHER" id="PTHR22781:SF12">
    <property type="entry name" value="AP-3 COMPLEX SUBUNIT DELTA-1"/>
    <property type="match status" value="1"/>
</dbReference>
<sequence length="531" mass="59920">MLFGRILRLPCDILFGRPSDTPSSPNEYLNNLEARLESVHAFARERIKLASERMKTRYDSGATCHHFKEGDQVWMYNPKRRRGLSPKLQQNWEGPYTIVKKLNDVIYRVQRSPNGKPKAILLKNAQFLQGNSDRNSIAEVLYAAAWICGEFSEMLSSPLSTLEAMMDPKVMFLPSHIQSILVQNAAKLYARVIELCELEDDTESASAASNLLLDKMPMFVQSADLEVQERACCVLNLVKQIVKLQGKGEKVASELLSLFAGELNPVAPKAQKKVPIPEGLDLDAWINEPPSEASSEEGSGDTFSKYDKQMSEKTKPSSKTYEPTEEELMKRKEARMFEQANNPHYLKSNDKVGDKNADDIPVVQFHLNVPLQIQGLSSSEKHSYKDNGISGKKQRKVKRKKKSKSSKAHTESEEDIPPLHVVNIIEGEMPDGARSSEEDEINPDDPHRALDIDLEEAVNNVEMSPVNNVPETISNGTENVSHKHKSKKDKKDKDSTQQLLENKFRISELRSDDKNDNLNQHSFSILPLHVY</sequence>
<proteinExistence type="inferred from homology"/>
<keyword evidence="6" id="KW-0472">Membrane</keyword>
<dbReference type="Proteomes" id="UP000499080">
    <property type="component" value="Unassembled WGS sequence"/>
</dbReference>
<dbReference type="InterPro" id="IPR054465">
    <property type="entry name" value="Integrase_p58-like_C"/>
</dbReference>
<evidence type="ECO:0000256" key="2">
    <source>
        <dbReference type="ARBA" id="ARBA00006613"/>
    </source>
</evidence>
<evidence type="ECO:0000259" key="8">
    <source>
        <dbReference type="SMART" id="SM01354"/>
    </source>
</evidence>
<dbReference type="Gene3D" id="1.25.10.10">
    <property type="entry name" value="Leucine-rich Repeat Variant"/>
    <property type="match status" value="1"/>
</dbReference>
<dbReference type="GO" id="GO:0098943">
    <property type="term" value="P:neurotransmitter receptor transport, postsynaptic endosome to lysosome"/>
    <property type="evidence" value="ECO:0007669"/>
    <property type="project" value="TreeGrafter"/>
</dbReference>
<keyword evidence="10" id="KW-1185">Reference proteome</keyword>
<evidence type="ECO:0000256" key="5">
    <source>
        <dbReference type="ARBA" id="ARBA00022927"/>
    </source>
</evidence>
<dbReference type="GO" id="GO:0048499">
    <property type="term" value="P:synaptic vesicle membrane organization"/>
    <property type="evidence" value="ECO:0007669"/>
    <property type="project" value="TreeGrafter"/>
</dbReference>
<dbReference type="InterPro" id="IPR010474">
    <property type="entry name" value="AP3D_dom_metazoa"/>
</dbReference>
<comment type="subcellular location">
    <subcellularLocation>
        <location evidence="1">Endomembrane system</location>
    </subcellularLocation>
</comment>
<evidence type="ECO:0000256" key="3">
    <source>
        <dbReference type="ARBA" id="ARBA00022448"/>
    </source>
</evidence>
<name>A0A4Y2FT70_ARAVE</name>
<evidence type="ECO:0000256" key="6">
    <source>
        <dbReference type="ARBA" id="ARBA00023136"/>
    </source>
</evidence>
<evidence type="ECO:0000313" key="9">
    <source>
        <dbReference type="EMBL" id="GBM44351.1"/>
    </source>
</evidence>
<feature type="compositionally biased region" description="Basic residues" evidence="7">
    <location>
        <begin position="392"/>
        <end position="407"/>
    </location>
</feature>
<keyword evidence="3" id="KW-0813">Transport</keyword>
<dbReference type="Pfam" id="PF01602">
    <property type="entry name" value="Adaptin_N"/>
    <property type="match status" value="1"/>
</dbReference>
<dbReference type="Pfam" id="PF22938">
    <property type="entry name" value="Integrase_p58_C"/>
    <property type="match status" value="1"/>
</dbReference>
<protein>
    <submittedName>
        <fullName evidence="9">AP-3 complex subunit delta-1</fullName>
    </submittedName>
</protein>
<dbReference type="GO" id="GO:0043195">
    <property type="term" value="C:terminal bouton"/>
    <property type="evidence" value="ECO:0007669"/>
    <property type="project" value="TreeGrafter"/>
</dbReference>
<dbReference type="InterPro" id="IPR017105">
    <property type="entry name" value="AP3_complex_dsu"/>
</dbReference>
<evidence type="ECO:0000313" key="10">
    <source>
        <dbReference type="Proteomes" id="UP000499080"/>
    </source>
</evidence>
<dbReference type="PANTHER" id="PTHR22781">
    <property type="entry name" value="DELTA ADAPTIN-RELATED"/>
    <property type="match status" value="1"/>
</dbReference>
<keyword evidence="5" id="KW-0653">Protein transport</keyword>
<dbReference type="Pfam" id="PF06375">
    <property type="entry name" value="AP3D1"/>
    <property type="match status" value="1"/>
</dbReference>
<dbReference type="GO" id="GO:0010008">
    <property type="term" value="C:endosome membrane"/>
    <property type="evidence" value="ECO:0007669"/>
    <property type="project" value="TreeGrafter"/>
</dbReference>
<dbReference type="OrthoDB" id="10264595at2759"/>
<dbReference type="InterPro" id="IPR002553">
    <property type="entry name" value="Clathrin/coatomer_adapt-like_N"/>
</dbReference>
<dbReference type="InterPro" id="IPR016024">
    <property type="entry name" value="ARM-type_fold"/>
</dbReference>
<evidence type="ECO:0000256" key="7">
    <source>
        <dbReference type="SAM" id="MobiDB-lite"/>
    </source>
</evidence>
<dbReference type="AlphaFoldDB" id="A0A4Y2FT70"/>
<keyword evidence="4" id="KW-0677">Repeat</keyword>
<feature type="domain" description="AP-3 complex subunit delta" evidence="8">
    <location>
        <begin position="323"/>
        <end position="455"/>
    </location>
</feature>
<comment type="similarity">
    <text evidence="2">Belongs to the adaptor complexes large subunit family.</text>
</comment>
<gene>
    <name evidence="9" type="primary">AP3D1_2</name>
    <name evidence="9" type="ORF">AVEN_20387_1</name>
</gene>